<protein>
    <submittedName>
        <fullName evidence="2">Uncharacterized protein</fullName>
    </submittedName>
</protein>
<feature type="compositionally biased region" description="Polar residues" evidence="1">
    <location>
        <begin position="73"/>
        <end position="83"/>
    </location>
</feature>
<evidence type="ECO:0000256" key="1">
    <source>
        <dbReference type="SAM" id="MobiDB-lite"/>
    </source>
</evidence>
<accession>A0AAV4C681</accession>
<dbReference type="Proteomes" id="UP000735302">
    <property type="component" value="Unassembled WGS sequence"/>
</dbReference>
<gene>
    <name evidence="2" type="ORF">PoB_005472600</name>
</gene>
<reference evidence="2 3" key="1">
    <citation type="journal article" date="2021" name="Elife">
        <title>Chloroplast acquisition without the gene transfer in kleptoplastic sea slugs, Plakobranchus ocellatus.</title>
        <authorList>
            <person name="Maeda T."/>
            <person name="Takahashi S."/>
            <person name="Yoshida T."/>
            <person name="Shimamura S."/>
            <person name="Takaki Y."/>
            <person name="Nagai Y."/>
            <person name="Toyoda A."/>
            <person name="Suzuki Y."/>
            <person name="Arimoto A."/>
            <person name="Ishii H."/>
            <person name="Satoh N."/>
            <person name="Nishiyama T."/>
            <person name="Hasebe M."/>
            <person name="Maruyama T."/>
            <person name="Minagawa J."/>
            <person name="Obokata J."/>
            <person name="Shigenobu S."/>
        </authorList>
    </citation>
    <scope>NUCLEOTIDE SEQUENCE [LARGE SCALE GENOMIC DNA]</scope>
</reference>
<evidence type="ECO:0000313" key="2">
    <source>
        <dbReference type="EMBL" id="GFO28221.1"/>
    </source>
</evidence>
<dbReference type="AlphaFoldDB" id="A0AAV4C681"/>
<name>A0AAV4C681_9GAST</name>
<dbReference type="EMBL" id="BLXT01006012">
    <property type="protein sequence ID" value="GFO28221.1"/>
    <property type="molecule type" value="Genomic_DNA"/>
</dbReference>
<organism evidence="2 3">
    <name type="scientific">Plakobranchus ocellatus</name>
    <dbReference type="NCBI Taxonomy" id="259542"/>
    <lineage>
        <taxon>Eukaryota</taxon>
        <taxon>Metazoa</taxon>
        <taxon>Spiralia</taxon>
        <taxon>Lophotrochozoa</taxon>
        <taxon>Mollusca</taxon>
        <taxon>Gastropoda</taxon>
        <taxon>Heterobranchia</taxon>
        <taxon>Euthyneura</taxon>
        <taxon>Panpulmonata</taxon>
        <taxon>Sacoglossa</taxon>
        <taxon>Placobranchoidea</taxon>
        <taxon>Plakobranchidae</taxon>
        <taxon>Plakobranchus</taxon>
    </lineage>
</organism>
<proteinExistence type="predicted"/>
<comment type="caution">
    <text evidence="2">The sequence shown here is derived from an EMBL/GenBank/DDBJ whole genome shotgun (WGS) entry which is preliminary data.</text>
</comment>
<sequence length="83" mass="9306">MWIQLDQKWHTSWEAGVHGREIPGPAWGLMRANAVAGCYFYLAVGDKLNIVSATYYHKNSNNNNHTRADTAKSETNGAFHLTT</sequence>
<keyword evidence="3" id="KW-1185">Reference proteome</keyword>
<feature type="region of interest" description="Disordered" evidence="1">
    <location>
        <begin position="60"/>
        <end position="83"/>
    </location>
</feature>
<evidence type="ECO:0000313" key="3">
    <source>
        <dbReference type="Proteomes" id="UP000735302"/>
    </source>
</evidence>